<proteinExistence type="predicted"/>
<accession>A0ABR8MSY1</accession>
<evidence type="ECO:0000313" key="1">
    <source>
        <dbReference type="EMBL" id="MBD3917639.1"/>
    </source>
</evidence>
<dbReference type="Proteomes" id="UP000609346">
    <property type="component" value="Unassembled WGS sequence"/>
</dbReference>
<protein>
    <submittedName>
        <fullName evidence="1">DUF2313 domain-containing protein</fullName>
    </submittedName>
</protein>
<keyword evidence="2" id="KW-1185">Reference proteome</keyword>
<dbReference type="EMBL" id="JACXZA010000001">
    <property type="protein sequence ID" value="MBD3917639.1"/>
    <property type="molecule type" value="Genomic_DNA"/>
</dbReference>
<organism evidence="1 2">
    <name type="scientific">Paenibacillus terricola</name>
    <dbReference type="NCBI Taxonomy" id="2763503"/>
    <lineage>
        <taxon>Bacteria</taxon>
        <taxon>Bacillati</taxon>
        <taxon>Bacillota</taxon>
        <taxon>Bacilli</taxon>
        <taxon>Bacillales</taxon>
        <taxon>Paenibacillaceae</taxon>
        <taxon>Paenibacillus</taxon>
    </lineage>
</organism>
<comment type="caution">
    <text evidence="1">The sequence shown here is derived from an EMBL/GenBank/DDBJ whole genome shotgun (WGS) entry which is preliminary data.</text>
</comment>
<reference evidence="1 2" key="1">
    <citation type="submission" date="2020-09" db="EMBL/GenBank/DDBJ databases">
        <title>Paenibacillus sp. strain PR3 16S rRNA gene Genome sequencing and assembly.</title>
        <authorList>
            <person name="Kim J."/>
        </authorList>
    </citation>
    <scope>NUCLEOTIDE SEQUENCE [LARGE SCALE GENOMIC DNA]</scope>
    <source>
        <strain evidence="1 2">PR3</strain>
    </source>
</reference>
<dbReference type="RefSeq" id="WP_191201919.1">
    <property type="nucleotide sequence ID" value="NZ_JACXZA010000001.1"/>
</dbReference>
<dbReference type="Pfam" id="PF10076">
    <property type="entry name" value="Phage_Mu_Gp48"/>
    <property type="match status" value="1"/>
</dbReference>
<gene>
    <name evidence="1" type="ORF">H8B09_02655</name>
</gene>
<name>A0ABR8MSY1_9BACL</name>
<sequence length="194" mass="21654">MADRVLGYLPPFYKEIQDFVELSDTESMELESLAQAVQRLYADQFVTTSGAGAIERREAMLDIQASPSESLEFRRLRILNRYQTKPPFTAQYLQERINYIAGKGKAVVSVEPSLYRLTVTTAIDDAPVFGEVERTIATLKPANMGYRQQTAIVDRIRLKARIVSYALARNTRLGTSWRLGATPFAEPGAGVTAT</sequence>
<evidence type="ECO:0000313" key="2">
    <source>
        <dbReference type="Proteomes" id="UP000609346"/>
    </source>
</evidence>
<dbReference type="InterPro" id="IPR018755">
    <property type="entry name" value="Phage_Mu_Gp48"/>
</dbReference>